<feature type="compositionally biased region" description="Polar residues" evidence="1">
    <location>
        <begin position="21"/>
        <end position="47"/>
    </location>
</feature>
<feature type="compositionally biased region" description="Basic and acidic residues" evidence="1">
    <location>
        <begin position="228"/>
        <end position="237"/>
    </location>
</feature>
<feature type="region of interest" description="Disordered" evidence="1">
    <location>
        <begin position="325"/>
        <end position="358"/>
    </location>
</feature>
<evidence type="ECO:0000313" key="2">
    <source>
        <dbReference type="EMBL" id="KAI9636352.1"/>
    </source>
</evidence>
<dbReference type="GeneID" id="77732420"/>
<dbReference type="Proteomes" id="UP001164286">
    <property type="component" value="Unassembled WGS sequence"/>
</dbReference>
<comment type="caution">
    <text evidence="2">The sequence shown here is derived from an EMBL/GenBank/DDBJ whole genome shotgun (WGS) entry which is preliminary data.</text>
</comment>
<protein>
    <submittedName>
        <fullName evidence="2">Uncharacterized protein</fullName>
    </submittedName>
</protein>
<gene>
    <name evidence="2" type="ORF">MKK02DRAFT_45059</name>
</gene>
<organism evidence="2 3">
    <name type="scientific">Dioszegia hungarica</name>
    <dbReference type="NCBI Taxonomy" id="4972"/>
    <lineage>
        <taxon>Eukaryota</taxon>
        <taxon>Fungi</taxon>
        <taxon>Dikarya</taxon>
        <taxon>Basidiomycota</taxon>
        <taxon>Agaricomycotina</taxon>
        <taxon>Tremellomycetes</taxon>
        <taxon>Tremellales</taxon>
        <taxon>Bulleribasidiaceae</taxon>
        <taxon>Dioszegia</taxon>
    </lineage>
</organism>
<reference evidence="2" key="1">
    <citation type="journal article" date="2022" name="G3 (Bethesda)">
        <title>High quality genome of the basidiomycete yeast Dioszegia hungarica PDD-24b-2 isolated from cloud water.</title>
        <authorList>
            <person name="Jarrige D."/>
            <person name="Haridas S."/>
            <person name="Bleykasten-Grosshans C."/>
            <person name="Joly M."/>
            <person name="Nadalig T."/>
            <person name="Sancelme M."/>
            <person name="Vuilleumier S."/>
            <person name="Grigoriev I.V."/>
            <person name="Amato P."/>
            <person name="Bringel F."/>
        </authorList>
    </citation>
    <scope>NUCLEOTIDE SEQUENCE</scope>
    <source>
        <strain evidence="2">PDD-24b-2</strain>
    </source>
</reference>
<feature type="compositionally biased region" description="Low complexity" evidence="1">
    <location>
        <begin position="87"/>
        <end position="105"/>
    </location>
</feature>
<dbReference type="RefSeq" id="XP_052946129.1">
    <property type="nucleotide sequence ID" value="XM_053093215.1"/>
</dbReference>
<evidence type="ECO:0000313" key="3">
    <source>
        <dbReference type="Proteomes" id="UP001164286"/>
    </source>
</evidence>
<evidence type="ECO:0000256" key="1">
    <source>
        <dbReference type="SAM" id="MobiDB-lite"/>
    </source>
</evidence>
<feature type="compositionally biased region" description="Basic and acidic residues" evidence="1">
    <location>
        <begin position="10"/>
        <end position="19"/>
    </location>
</feature>
<dbReference type="AlphaFoldDB" id="A0AA38H9H0"/>
<feature type="compositionally biased region" description="Polar residues" evidence="1">
    <location>
        <begin position="328"/>
        <end position="343"/>
    </location>
</feature>
<proteinExistence type="predicted"/>
<accession>A0AA38H9H0</accession>
<feature type="compositionally biased region" description="Polar residues" evidence="1">
    <location>
        <begin position="72"/>
        <end position="81"/>
    </location>
</feature>
<feature type="compositionally biased region" description="Pro residues" evidence="1">
    <location>
        <begin position="130"/>
        <end position="148"/>
    </location>
</feature>
<keyword evidence="3" id="KW-1185">Reference proteome</keyword>
<dbReference type="EMBL" id="JAKWFO010000005">
    <property type="protein sequence ID" value="KAI9636352.1"/>
    <property type="molecule type" value="Genomic_DNA"/>
</dbReference>
<feature type="region of interest" description="Disordered" evidence="1">
    <location>
        <begin position="181"/>
        <end position="237"/>
    </location>
</feature>
<sequence length="396" mass="42992">MTRAGAGAARRIEYFEPLHKSPTTPQRPSRASRPPLTTSHFPPSSLASALPTISPISPFSPLCNAIPPLDNPLQQPSTPNNPAGKHSTTPSLSSGSDTSDRSFQSDSLLTPNRAYLHPPASPALSVAPHRPLPPVPSDSPASSPPQPRRPSATSSIRLRAGVKVTPPPAIGLYASMPLPPLPSAAGDHPRSGAPALQLSGPVTPSTNPLRPDRPARSCINRDSQATVRPRDVQSRLGHRDLSARDARRILPLPPIIVESPTDLFSFPFEPDVYIFGEADLEAELADLGILDIFPMPPSRTYAPPSPSTISPPTVRPMRKKVQLELDTDTSTRWSKRLSSSKSTIKPRRRKAPPPPLPQLDFDLFSVEHKVEEKAVRVEVSEADRIREQYLRARSRI</sequence>
<name>A0AA38H9H0_9TREE</name>
<feature type="region of interest" description="Disordered" evidence="1">
    <location>
        <begin position="1"/>
        <end position="161"/>
    </location>
</feature>